<feature type="region of interest" description="Disordered" evidence="1">
    <location>
        <begin position="134"/>
        <end position="159"/>
    </location>
</feature>
<dbReference type="GO" id="GO:0099122">
    <property type="term" value="F:RNA polymerase II C-terminal domain binding"/>
    <property type="evidence" value="ECO:0007669"/>
    <property type="project" value="InterPro"/>
</dbReference>
<reference evidence="3" key="1">
    <citation type="submission" date="2021-03" db="EMBL/GenBank/DDBJ databases">
        <authorList>
            <person name="Tagirdzhanova G."/>
        </authorList>
    </citation>
    <scope>NUCLEOTIDE SEQUENCE</scope>
</reference>
<feature type="compositionally biased region" description="Low complexity" evidence="1">
    <location>
        <begin position="330"/>
        <end position="340"/>
    </location>
</feature>
<organism evidence="3 4">
    <name type="scientific">Imshaugia aleurites</name>
    <dbReference type="NCBI Taxonomy" id="172621"/>
    <lineage>
        <taxon>Eukaryota</taxon>
        <taxon>Fungi</taxon>
        <taxon>Dikarya</taxon>
        <taxon>Ascomycota</taxon>
        <taxon>Pezizomycotina</taxon>
        <taxon>Lecanoromycetes</taxon>
        <taxon>OSLEUM clade</taxon>
        <taxon>Lecanoromycetidae</taxon>
        <taxon>Lecanorales</taxon>
        <taxon>Lecanorineae</taxon>
        <taxon>Parmeliaceae</taxon>
        <taxon>Imshaugia</taxon>
    </lineage>
</organism>
<proteinExistence type="predicted"/>
<protein>
    <recommendedName>
        <fullName evidence="2">CID domain-containing protein</fullName>
    </recommendedName>
</protein>
<dbReference type="PROSITE" id="PS51391">
    <property type="entry name" value="CID"/>
    <property type="match status" value="1"/>
</dbReference>
<sequence>MAYTDDAVKAKLSALNETQESIVTVAQWVMFHRRHADRTGTLWLQRLKDSGSNKRLNLIYLANEVAQQSKARRKDDFLIAFSPIIAEATAISYKGATNEVQQKLRRVVEVWRQRQIFETTIQEAIEARIDELDKTRSSGKKPLGGSLFSGSSGPSAPSEIEPLVPLQIAVSKAAALTISAVPTADSEYDKLTDPSKLPPTPPVHAARLSALLKNLANAEGAVSESIKARRGLIAGLESIIETNRTALASEEAQKETLITRKNVIEAKKREVEDGIMRGLSAPSTPVVAHGSPISDPRTNGRIISPNDNASVEPERPDVEELTPPPPESRTPAGSPATATPAAPPTHVQPSPFSHHAPIAPPTAGADLLSSLSMPPVRHYPGTPGSAGGGVAKKRKVDDDYPDFGSGEDAMADLDEDVAELLRAESGGVR</sequence>
<name>A0A8H3FFA7_9LECA</name>
<dbReference type="InterPro" id="IPR006569">
    <property type="entry name" value="CID_dom"/>
</dbReference>
<evidence type="ECO:0000256" key="1">
    <source>
        <dbReference type="SAM" id="MobiDB-lite"/>
    </source>
</evidence>
<dbReference type="SUPFAM" id="SSF48464">
    <property type="entry name" value="ENTH/VHS domain"/>
    <property type="match status" value="1"/>
</dbReference>
<evidence type="ECO:0000259" key="2">
    <source>
        <dbReference type="PROSITE" id="PS51391"/>
    </source>
</evidence>
<gene>
    <name evidence="3" type="ORF">IMSHALPRED_005925</name>
</gene>
<dbReference type="Gene3D" id="1.25.40.90">
    <property type="match status" value="1"/>
</dbReference>
<feature type="domain" description="CID" evidence="2">
    <location>
        <begin position="1"/>
        <end position="133"/>
    </location>
</feature>
<feature type="compositionally biased region" description="Low complexity" evidence="1">
    <location>
        <begin position="140"/>
        <end position="155"/>
    </location>
</feature>
<dbReference type="InterPro" id="IPR047883">
    <property type="entry name" value="Rtt103-like_CID"/>
</dbReference>
<comment type="caution">
    <text evidence="3">The sequence shown here is derived from an EMBL/GenBank/DDBJ whole genome shotgun (WGS) entry which is preliminary data.</text>
</comment>
<feature type="region of interest" description="Disordered" evidence="1">
    <location>
        <begin position="277"/>
        <end position="410"/>
    </location>
</feature>
<evidence type="ECO:0000313" key="4">
    <source>
        <dbReference type="Proteomes" id="UP000664534"/>
    </source>
</evidence>
<dbReference type="AlphaFoldDB" id="A0A8H3FFA7"/>
<dbReference type="EMBL" id="CAJPDT010000033">
    <property type="protein sequence ID" value="CAF9923433.1"/>
    <property type="molecule type" value="Genomic_DNA"/>
</dbReference>
<keyword evidence="4" id="KW-1185">Reference proteome</keyword>
<dbReference type="PANTHER" id="PTHR12460:SF0">
    <property type="entry name" value="CID DOMAIN-CONTAINING PROTEIN-RELATED"/>
    <property type="match status" value="1"/>
</dbReference>
<dbReference type="OrthoDB" id="10069473at2759"/>
<dbReference type="GO" id="GO:0031124">
    <property type="term" value="P:mRNA 3'-end processing"/>
    <property type="evidence" value="ECO:0007669"/>
    <property type="project" value="InterPro"/>
</dbReference>
<dbReference type="FunFam" id="1.25.40.90:FF:000030">
    <property type="entry name" value="DUF618 domain protein"/>
    <property type="match status" value="1"/>
</dbReference>
<dbReference type="Pfam" id="PF04818">
    <property type="entry name" value="CID"/>
    <property type="match status" value="1"/>
</dbReference>
<dbReference type="Proteomes" id="UP000664534">
    <property type="component" value="Unassembled WGS sequence"/>
</dbReference>
<accession>A0A8H3FFA7</accession>
<evidence type="ECO:0000313" key="3">
    <source>
        <dbReference type="EMBL" id="CAF9923433.1"/>
    </source>
</evidence>
<dbReference type="SMART" id="SM00582">
    <property type="entry name" value="RPR"/>
    <property type="match status" value="1"/>
</dbReference>
<dbReference type="InterPro" id="IPR008942">
    <property type="entry name" value="ENTH_VHS"/>
</dbReference>
<dbReference type="PANTHER" id="PTHR12460">
    <property type="entry name" value="CYCLIN-DEPENDENT KINASE INHIBITOR-RELATED PROTEIN"/>
    <property type="match status" value="1"/>
</dbReference>
<dbReference type="CDD" id="cd17003">
    <property type="entry name" value="CID_Rtt103"/>
    <property type="match status" value="1"/>
</dbReference>